<keyword evidence="2" id="KW-1185">Reference proteome</keyword>
<proteinExistence type="predicted"/>
<dbReference type="Proteomes" id="UP000629287">
    <property type="component" value="Unassembled WGS sequence"/>
</dbReference>
<dbReference type="GeneID" id="86826027"/>
<sequence length="76" mass="8270">MPERAVGVETPYAGRASFHRCVYGPYLIAMNTTDDRRYTLTTKGFGASTNLVNGARVGANARLRVEPGTIVVLRGR</sequence>
<reference evidence="1 2" key="1">
    <citation type="submission" date="2020-10" db="EMBL/GenBank/DDBJ databases">
        <title>Sequencing the genomes of 1000 actinobacteria strains.</title>
        <authorList>
            <person name="Klenk H.-P."/>
        </authorList>
    </citation>
    <scope>NUCLEOTIDE SEQUENCE [LARGE SCALE GENOMIC DNA]</scope>
    <source>
        <strain evidence="1 2">DSM 41803</strain>
    </source>
</reference>
<comment type="caution">
    <text evidence="1">The sequence shown here is derived from an EMBL/GenBank/DDBJ whole genome shotgun (WGS) entry which is preliminary data.</text>
</comment>
<dbReference type="EMBL" id="JADBGF010000001">
    <property type="protein sequence ID" value="MBE1595299.1"/>
    <property type="molecule type" value="Genomic_DNA"/>
</dbReference>
<protein>
    <submittedName>
        <fullName evidence="1">Uncharacterized protein</fullName>
    </submittedName>
</protein>
<dbReference type="AlphaFoldDB" id="A0A8I0P0S9"/>
<dbReference type="RefSeq" id="WP_179860189.1">
    <property type="nucleotide sequence ID" value="NZ_JADBGF010000001.1"/>
</dbReference>
<accession>A0A8I0P0S9</accession>
<evidence type="ECO:0000313" key="2">
    <source>
        <dbReference type="Proteomes" id="UP000629287"/>
    </source>
</evidence>
<evidence type="ECO:0000313" key="1">
    <source>
        <dbReference type="EMBL" id="MBE1595299.1"/>
    </source>
</evidence>
<organism evidence="1 2">
    <name type="scientific">Streptomyces stelliscabiei</name>
    <dbReference type="NCBI Taxonomy" id="146820"/>
    <lineage>
        <taxon>Bacteria</taxon>
        <taxon>Bacillati</taxon>
        <taxon>Actinomycetota</taxon>
        <taxon>Actinomycetes</taxon>
        <taxon>Kitasatosporales</taxon>
        <taxon>Streptomycetaceae</taxon>
        <taxon>Streptomyces</taxon>
    </lineage>
</organism>
<gene>
    <name evidence="1" type="ORF">H4687_001428</name>
</gene>
<name>A0A8I0P0S9_9ACTN</name>